<dbReference type="EMBL" id="CP033455">
    <property type="protein sequence ID" value="QGR03596.1"/>
    <property type="molecule type" value="Genomic_DNA"/>
</dbReference>
<proteinExistence type="predicted"/>
<feature type="coiled-coil region" evidence="1">
    <location>
        <begin position="20"/>
        <end position="75"/>
    </location>
</feature>
<keyword evidence="1" id="KW-0175">Coiled coil</keyword>
<organism evidence="2 3">
    <name type="scientific">Ehrlichia ruminantium</name>
    <name type="common">heartwater rickettsia</name>
    <name type="synonym">Cowdria ruminantium</name>
    <dbReference type="NCBI Taxonomy" id="779"/>
    <lineage>
        <taxon>Bacteria</taxon>
        <taxon>Pseudomonadati</taxon>
        <taxon>Pseudomonadota</taxon>
        <taxon>Alphaproteobacteria</taxon>
        <taxon>Rickettsiales</taxon>
        <taxon>Anaplasmataceae</taxon>
        <taxon>Ehrlichia</taxon>
    </lineage>
</organism>
<dbReference type="Pfam" id="PF13747">
    <property type="entry name" value="DUF4164"/>
    <property type="match status" value="1"/>
</dbReference>
<sequence>MCDILIIIWFIMDQVNNFSNSEVQQNLDQAFDKLENLLKEKLNTNNYTSKNNETIVSLNAENHQLNKQLLEKINECNNWKTTCHEVINRLNMAIEGIRSILNKEHIGE</sequence>
<evidence type="ECO:0000313" key="2">
    <source>
        <dbReference type="EMBL" id="QGR03596.1"/>
    </source>
</evidence>
<gene>
    <name evidence="2" type="ORF">EDL80_03420</name>
</gene>
<accession>A0AAE6UJN1</accession>
<protein>
    <submittedName>
        <fullName evidence="2">DUF4164 family protein</fullName>
    </submittedName>
</protein>
<dbReference type="AlphaFoldDB" id="A0AAE6UJN1"/>
<name>A0AAE6UJN1_EHRRU</name>
<keyword evidence="3" id="KW-1185">Reference proteome</keyword>
<dbReference type="InterPro" id="IPR025310">
    <property type="entry name" value="DUF4164"/>
</dbReference>
<dbReference type="Proteomes" id="UP000422822">
    <property type="component" value="Chromosome"/>
</dbReference>
<reference evidence="2 3" key="1">
    <citation type="submission" date="2018-10" db="EMBL/GenBank/DDBJ databases">
        <title>Propagation and draft genome sequences of three atypical Erhlichia ruminantium isolates.</title>
        <authorList>
            <person name="Liebenberg J."/>
            <person name="Steyn H."/>
            <person name="Josemans A."/>
            <person name="Zweygarth E."/>
        </authorList>
    </citation>
    <scope>NUCLEOTIDE SEQUENCE [LARGE SCALE GENOMIC DNA]</scope>
    <source>
        <strain evidence="2 3">Omatjenne</strain>
    </source>
</reference>
<evidence type="ECO:0000256" key="1">
    <source>
        <dbReference type="SAM" id="Coils"/>
    </source>
</evidence>
<evidence type="ECO:0000313" key="3">
    <source>
        <dbReference type="Proteomes" id="UP000422822"/>
    </source>
</evidence>